<evidence type="ECO:0000313" key="2">
    <source>
        <dbReference type="EMBL" id="MFH4980133.1"/>
    </source>
</evidence>
<evidence type="ECO:0000313" key="3">
    <source>
        <dbReference type="Proteomes" id="UP001608902"/>
    </source>
</evidence>
<gene>
    <name evidence="2" type="ORF">AB6A40_006842</name>
</gene>
<organism evidence="2 3">
    <name type="scientific">Gnathostoma spinigerum</name>
    <dbReference type="NCBI Taxonomy" id="75299"/>
    <lineage>
        <taxon>Eukaryota</taxon>
        <taxon>Metazoa</taxon>
        <taxon>Ecdysozoa</taxon>
        <taxon>Nematoda</taxon>
        <taxon>Chromadorea</taxon>
        <taxon>Rhabditida</taxon>
        <taxon>Spirurina</taxon>
        <taxon>Gnathostomatomorpha</taxon>
        <taxon>Gnathostomatoidea</taxon>
        <taxon>Gnathostomatidae</taxon>
        <taxon>Gnathostoma</taxon>
    </lineage>
</organism>
<protein>
    <submittedName>
        <fullName evidence="2">Uncharacterized protein</fullName>
    </submittedName>
</protein>
<evidence type="ECO:0000256" key="1">
    <source>
        <dbReference type="SAM" id="MobiDB-lite"/>
    </source>
</evidence>
<keyword evidence="3" id="KW-1185">Reference proteome</keyword>
<proteinExistence type="predicted"/>
<reference evidence="2 3" key="1">
    <citation type="submission" date="2024-08" db="EMBL/GenBank/DDBJ databases">
        <title>Gnathostoma spinigerum genome.</title>
        <authorList>
            <person name="Gonzalez-Bertolin B."/>
            <person name="Monzon S."/>
            <person name="Zaballos A."/>
            <person name="Jimenez P."/>
            <person name="Dekumyoy P."/>
            <person name="Varona S."/>
            <person name="Cuesta I."/>
            <person name="Sumanam S."/>
            <person name="Adisakwattana P."/>
            <person name="Gasser R.B."/>
            <person name="Hernandez-Gonzalez A."/>
            <person name="Young N.D."/>
            <person name="Perteguer M.J."/>
        </authorList>
    </citation>
    <scope>NUCLEOTIDE SEQUENCE [LARGE SCALE GENOMIC DNA]</scope>
    <source>
        <strain evidence="2">AL3</strain>
        <tissue evidence="2">Liver</tissue>
    </source>
</reference>
<accession>A0ABD6EJR3</accession>
<feature type="region of interest" description="Disordered" evidence="1">
    <location>
        <begin position="166"/>
        <end position="191"/>
    </location>
</feature>
<feature type="compositionally biased region" description="Polar residues" evidence="1">
    <location>
        <begin position="259"/>
        <end position="273"/>
    </location>
</feature>
<dbReference type="EMBL" id="JBGFUD010005126">
    <property type="protein sequence ID" value="MFH4980133.1"/>
    <property type="molecule type" value="Genomic_DNA"/>
</dbReference>
<dbReference type="AlphaFoldDB" id="A0ABD6EJR3"/>
<feature type="compositionally biased region" description="Basic and acidic residues" evidence="1">
    <location>
        <begin position="176"/>
        <end position="186"/>
    </location>
</feature>
<dbReference type="Proteomes" id="UP001608902">
    <property type="component" value="Unassembled WGS sequence"/>
</dbReference>
<sequence length="290" mass="33077">MNRSEIRHNSASVKLDRGIPRMYTSTASSSIGFDPNIPQSFHGRNQSSFVRSQSEHYLHEKYDSSNPMVRHRSFSTLPEKQLGKNEESFCANLPLTNNMIYSTAMIRKMSRSNRWSLIDLPDENEGEIDRSSDRSLPANLRTNESKTGFRPCRDFELVTCGVKHTGSVYHSPRTNEQPKRNDDEKPFLGAPPLERSEASITLTVSLAPVKAQSSSHWKTPKIRETNSALSSQHRLLPSTLPPYRSFTAYFDSKVVPRPSESTMPTTTQQTSRIETPPKPRPRSYFHDYER</sequence>
<comment type="caution">
    <text evidence="2">The sequence shown here is derived from an EMBL/GenBank/DDBJ whole genome shotgun (WGS) entry which is preliminary data.</text>
</comment>
<feature type="region of interest" description="Disordered" evidence="1">
    <location>
        <begin position="255"/>
        <end position="290"/>
    </location>
</feature>
<name>A0ABD6EJR3_9BILA</name>